<reference evidence="1 2" key="1">
    <citation type="journal article" date="2012" name="J. Am. Chem. Soc.">
        <title>Bacterial biosynthesis and maturation of the didemnin anti-cancer agents.</title>
        <authorList>
            <person name="Xu Y."/>
            <person name="Kersten R.D."/>
            <person name="Nam S.J."/>
            <person name="Lu L."/>
            <person name="Al-Suwailem A.M."/>
            <person name="Zheng H."/>
            <person name="Fenical W."/>
            <person name="Dorrestein P.C."/>
            <person name="Moore B.S."/>
            <person name="Qian P.Y."/>
        </authorList>
    </citation>
    <scope>NUCLEOTIDE SEQUENCE [LARGE SCALE GENOMIC DNA]</scope>
    <source>
        <strain evidence="1 2">KA081020-065</strain>
    </source>
</reference>
<dbReference type="HOGENOM" id="CLU_2371873_0_0_5"/>
<dbReference type="Proteomes" id="UP000005258">
    <property type="component" value="Chromosome"/>
</dbReference>
<sequence length="95" mass="10639">MIPGWEDMDNLGPAAVAEVQRLKGLQAESDELDRVFAMTFGTRAGKKVIEYLRSVTIDQPSWVPGQPADHGYMREGQNEIVRQIIKRAERGKRGA</sequence>
<protein>
    <submittedName>
        <fullName evidence="1">Uncharacterized protein</fullName>
    </submittedName>
</protein>
<evidence type="ECO:0000313" key="1">
    <source>
        <dbReference type="EMBL" id="AFK51891.1"/>
    </source>
</evidence>
<dbReference type="EMBL" id="CP003236">
    <property type="protein sequence ID" value="AFK51891.1"/>
    <property type="molecule type" value="Genomic_DNA"/>
</dbReference>
<gene>
    <name evidence="1" type="ordered locus">TMO_0052</name>
</gene>
<dbReference type="AlphaFoldDB" id="I3TGK3"/>
<name>I3TGK3_TISMK</name>
<evidence type="ECO:0000313" key="2">
    <source>
        <dbReference type="Proteomes" id="UP000005258"/>
    </source>
</evidence>
<keyword evidence="2" id="KW-1185">Reference proteome</keyword>
<proteinExistence type="predicted"/>
<dbReference type="KEGG" id="tmo:TMO_0052"/>
<accession>I3TGK3</accession>
<dbReference type="STRING" id="1110502.TMO_0052"/>
<organism evidence="1 2">
    <name type="scientific">Tistrella mobilis (strain KA081020-065)</name>
    <dbReference type="NCBI Taxonomy" id="1110502"/>
    <lineage>
        <taxon>Bacteria</taxon>
        <taxon>Pseudomonadati</taxon>
        <taxon>Pseudomonadota</taxon>
        <taxon>Alphaproteobacteria</taxon>
        <taxon>Geminicoccales</taxon>
        <taxon>Geminicoccaceae</taxon>
        <taxon>Tistrella</taxon>
    </lineage>
</organism>